<evidence type="ECO:0000256" key="1">
    <source>
        <dbReference type="ARBA" id="ARBA00001946"/>
    </source>
</evidence>
<evidence type="ECO:0000256" key="3">
    <source>
        <dbReference type="ARBA" id="ARBA00022842"/>
    </source>
</evidence>
<dbReference type="InterPro" id="IPR025753">
    <property type="entry name" value="AAA_N_dom"/>
</dbReference>
<evidence type="ECO:0000259" key="5">
    <source>
        <dbReference type="Pfam" id="PF00004"/>
    </source>
</evidence>
<evidence type="ECO:0000256" key="4">
    <source>
        <dbReference type="SAM" id="MobiDB-lite"/>
    </source>
</evidence>
<dbReference type="PANTHER" id="PTHR23070">
    <property type="entry name" value="BCS1 AAA-TYPE ATPASE"/>
    <property type="match status" value="1"/>
</dbReference>
<evidence type="ECO:0000313" key="8">
    <source>
        <dbReference type="Proteomes" id="UP000015453"/>
    </source>
</evidence>
<dbReference type="Pfam" id="PF14363">
    <property type="entry name" value="AAA_assoc"/>
    <property type="match status" value="1"/>
</dbReference>
<accession>S8C100</accession>
<proteinExistence type="predicted"/>
<evidence type="ECO:0000256" key="2">
    <source>
        <dbReference type="ARBA" id="ARBA00022801"/>
    </source>
</evidence>
<dbReference type="AlphaFoldDB" id="S8C100"/>
<organism evidence="7 8">
    <name type="scientific">Genlisea aurea</name>
    <dbReference type="NCBI Taxonomy" id="192259"/>
    <lineage>
        <taxon>Eukaryota</taxon>
        <taxon>Viridiplantae</taxon>
        <taxon>Streptophyta</taxon>
        <taxon>Embryophyta</taxon>
        <taxon>Tracheophyta</taxon>
        <taxon>Spermatophyta</taxon>
        <taxon>Magnoliopsida</taxon>
        <taxon>eudicotyledons</taxon>
        <taxon>Gunneridae</taxon>
        <taxon>Pentapetalae</taxon>
        <taxon>asterids</taxon>
        <taxon>lamiids</taxon>
        <taxon>Lamiales</taxon>
        <taxon>Lentibulariaceae</taxon>
        <taxon>Genlisea</taxon>
    </lineage>
</organism>
<feature type="region of interest" description="Disordered" evidence="4">
    <location>
        <begin position="325"/>
        <end position="344"/>
    </location>
</feature>
<feature type="domain" description="AAA-type ATPase N-terminal" evidence="6">
    <location>
        <begin position="35"/>
        <end position="129"/>
    </location>
</feature>
<evidence type="ECO:0000313" key="7">
    <source>
        <dbReference type="EMBL" id="EPS58131.1"/>
    </source>
</evidence>
<protein>
    <recommendedName>
        <fullName evidence="9">AAA+ ATPase domain-containing protein</fullName>
    </recommendedName>
</protein>
<feature type="non-terminal residue" evidence="7">
    <location>
        <position position="344"/>
    </location>
</feature>
<dbReference type="EMBL" id="AUSU01009511">
    <property type="protein sequence ID" value="EPS58131.1"/>
    <property type="molecule type" value="Genomic_DNA"/>
</dbReference>
<dbReference type="OrthoDB" id="10251412at2759"/>
<evidence type="ECO:0008006" key="9">
    <source>
        <dbReference type="Google" id="ProtNLM"/>
    </source>
</evidence>
<keyword evidence="3" id="KW-0460">Magnesium</keyword>
<dbReference type="Gene3D" id="3.40.50.300">
    <property type="entry name" value="P-loop containing nucleotide triphosphate hydrolases"/>
    <property type="match status" value="1"/>
</dbReference>
<sequence>MAFPINFPSAPSLFSAYATVSASIVLLQTMINSFLPRWLRDYLWGFIYRYFHPKASPRSATIVIEDGDRISANVVYDAAEIYLCDRSQSDIERLKVLKRPSDPGLTVKFAKSEVISDRFDGMELEWRFVREERKNSESRDKELDRLFPDSSAWKQFFELSFDKINKEKVINSYLPYVLQRVEAMKEANKIIRLHTLSTTCILGSRIVWDSITLDHPSTFETLAMDPQLKKFIIDDLDRFLKRKQLYRRVGKAWKRGYLLYGPPGTGKSSLIAAIANYLKFDVYDLELSSVKRDSDLRSVLLRTANRSILVIEDIDCSVQLPDRGSGGLQPRGHGQEVSFSHLLN</sequence>
<dbReference type="Pfam" id="PF00004">
    <property type="entry name" value="AAA"/>
    <property type="match status" value="1"/>
</dbReference>
<comment type="cofactor">
    <cofactor evidence="1">
        <name>Mg(2+)</name>
        <dbReference type="ChEBI" id="CHEBI:18420"/>
    </cofactor>
</comment>
<gene>
    <name evidence="7" type="ORF">M569_16685</name>
</gene>
<comment type="caution">
    <text evidence="7">The sequence shown here is derived from an EMBL/GenBank/DDBJ whole genome shotgun (WGS) entry which is preliminary data.</text>
</comment>
<dbReference type="SUPFAM" id="SSF52540">
    <property type="entry name" value="P-loop containing nucleoside triphosphate hydrolases"/>
    <property type="match status" value="1"/>
</dbReference>
<keyword evidence="2" id="KW-0378">Hydrolase</keyword>
<dbReference type="InterPro" id="IPR050747">
    <property type="entry name" value="Mitochondrial_chaperone_BCS1"/>
</dbReference>
<dbReference type="InterPro" id="IPR027417">
    <property type="entry name" value="P-loop_NTPase"/>
</dbReference>
<dbReference type="InterPro" id="IPR003959">
    <property type="entry name" value="ATPase_AAA_core"/>
</dbReference>
<dbReference type="GO" id="GO:0005524">
    <property type="term" value="F:ATP binding"/>
    <property type="evidence" value="ECO:0007669"/>
    <property type="project" value="InterPro"/>
</dbReference>
<keyword evidence="8" id="KW-1185">Reference proteome</keyword>
<dbReference type="Proteomes" id="UP000015453">
    <property type="component" value="Unassembled WGS sequence"/>
</dbReference>
<evidence type="ECO:0000259" key="6">
    <source>
        <dbReference type="Pfam" id="PF14363"/>
    </source>
</evidence>
<reference evidence="7 8" key="1">
    <citation type="journal article" date="2013" name="BMC Genomics">
        <title>The miniature genome of a carnivorous plant Genlisea aurea contains a low number of genes and short non-coding sequences.</title>
        <authorList>
            <person name="Leushkin E.V."/>
            <person name="Sutormin R.A."/>
            <person name="Nabieva E.R."/>
            <person name="Penin A.A."/>
            <person name="Kondrashov A.S."/>
            <person name="Logacheva M.D."/>
        </authorList>
    </citation>
    <scope>NUCLEOTIDE SEQUENCE [LARGE SCALE GENOMIC DNA]</scope>
</reference>
<feature type="domain" description="ATPase AAA-type core" evidence="5">
    <location>
        <begin position="257"/>
        <end position="318"/>
    </location>
</feature>
<name>S8C100_9LAMI</name>
<dbReference type="GO" id="GO:0016887">
    <property type="term" value="F:ATP hydrolysis activity"/>
    <property type="evidence" value="ECO:0007669"/>
    <property type="project" value="InterPro"/>
</dbReference>